<comment type="catalytic activity">
    <reaction evidence="6">
        <text>Exonucleolytic cleavage in either 5'- to 3'- or 3'- to 5'-direction to yield nucleoside 5'-phosphates.</text>
        <dbReference type="EC" id="3.1.11.6"/>
    </reaction>
</comment>
<comment type="subunit">
    <text evidence="6">Heterooligomer composed of large and small subunits.</text>
</comment>
<keyword evidence="2 6" id="KW-0963">Cytoplasm</keyword>
<evidence type="ECO:0000256" key="7">
    <source>
        <dbReference type="SAM" id="MobiDB-lite"/>
    </source>
</evidence>
<evidence type="ECO:0000256" key="1">
    <source>
        <dbReference type="ARBA" id="ARBA00009998"/>
    </source>
</evidence>
<name>A0A2S9V7H7_9ALTE</name>
<dbReference type="GO" id="GO:0008855">
    <property type="term" value="F:exodeoxyribonuclease VII activity"/>
    <property type="evidence" value="ECO:0007669"/>
    <property type="project" value="UniProtKB-UniRule"/>
</dbReference>
<evidence type="ECO:0000256" key="5">
    <source>
        <dbReference type="ARBA" id="ARBA00022839"/>
    </source>
</evidence>
<keyword evidence="9" id="KW-1185">Reference proteome</keyword>
<dbReference type="EMBL" id="PVNP01000188">
    <property type="protein sequence ID" value="PRO72409.1"/>
    <property type="molecule type" value="Genomic_DNA"/>
</dbReference>
<dbReference type="OrthoDB" id="5591562at2"/>
<dbReference type="NCBIfam" id="NF002137">
    <property type="entry name" value="PRK00977.1-1"/>
    <property type="match status" value="1"/>
</dbReference>
<keyword evidence="3 6" id="KW-0540">Nuclease</keyword>
<dbReference type="PANTHER" id="PTHR34137">
    <property type="entry name" value="EXODEOXYRIBONUCLEASE 7 SMALL SUBUNIT"/>
    <property type="match status" value="1"/>
</dbReference>
<dbReference type="InterPro" id="IPR037004">
    <property type="entry name" value="Exonuc_VII_ssu_sf"/>
</dbReference>
<keyword evidence="4 6" id="KW-0378">Hydrolase</keyword>
<dbReference type="GO" id="GO:0009318">
    <property type="term" value="C:exodeoxyribonuclease VII complex"/>
    <property type="evidence" value="ECO:0007669"/>
    <property type="project" value="UniProtKB-UniRule"/>
</dbReference>
<dbReference type="InterPro" id="IPR003761">
    <property type="entry name" value="Exonuc_VII_S"/>
</dbReference>
<organism evidence="8 9">
    <name type="scientific">Alteromonas alba</name>
    <dbReference type="NCBI Taxonomy" id="2079529"/>
    <lineage>
        <taxon>Bacteria</taxon>
        <taxon>Pseudomonadati</taxon>
        <taxon>Pseudomonadota</taxon>
        <taxon>Gammaproteobacteria</taxon>
        <taxon>Alteromonadales</taxon>
        <taxon>Alteromonadaceae</taxon>
        <taxon>Alteromonas/Salinimonas group</taxon>
        <taxon>Alteromonas</taxon>
    </lineage>
</organism>
<dbReference type="GO" id="GO:0005829">
    <property type="term" value="C:cytosol"/>
    <property type="evidence" value="ECO:0007669"/>
    <property type="project" value="TreeGrafter"/>
</dbReference>
<dbReference type="NCBIfam" id="NF002140">
    <property type="entry name" value="PRK00977.1-4"/>
    <property type="match status" value="1"/>
</dbReference>
<evidence type="ECO:0000313" key="9">
    <source>
        <dbReference type="Proteomes" id="UP000238949"/>
    </source>
</evidence>
<gene>
    <name evidence="6" type="primary">xseB</name>
    <name evidence="8" type="ORF">C6Y40_17280</name>
</gene>
<dbReference type="PANTHER" id="PTHR34137:SF1">
    <property type="entry name" value="EXODEOXYRIBONUCLEASE 7 SMALL SUBUNIT"/>
    <property type="match status" value="1"/>
</dbReference>
<dbReference type="Proteomes" id="UP000238949">
    <property type="component" value="Unassembled WGS sequence"/>
</dbReference>
<evidence type="ECO:0000313" key="8">
    <source>
        <dbReference type="EMBL" id="PRO72409.1"/>
    </source>
</evidence>
<comment type="function">
    <text evidence="6">Bidirectionally degrades single-stranded DNA into large acid-insoluble oligonucleotides, which are then degraded further into small acid-soluble oligonucleotides.</text>
</comment>
<dbReference type="AlphaFoldDB" id="A0A2S9V7H7"/>
<keyword evidence="5 6" id="KW-0269">Exonuclease</keyword>
<dbReference type="Gene3D" id="1.10.287.1040">
    <property type="entry name" value="Exonuclease VII, small subunit"/>
    <property type="match status" value="1"/>
</dbReference>
<comment type="caution">
    <text evidence="8">The sequence shown here is derived from an EMBL/GenBank/DDBJ whole genome shotgun (WGS) entry which is preliminary data.</text>
</comment>
<dbReference type="EC" id="3.1.11.6" evidence="6"/>
<dbReference type="SUPFAM" id="SSF116842">
    <property type="entry name" value="XseB-like"/>
    <property type="match status" value="1"/>
</dbReference>
<protein>
    <recommendedName>
        <fullName evidence="6">Exodeoxyribonuclease 7 small subunit</fullName>
        <ecNumber evidence="6">3.1.11.6</ecNumber>
    </recommendedName>
    <alternativeName>
        <fullName evidence="6">Exodeoxyribonuclease VII small subunit</fullName>
        <shortName evidence="6">Exonuclease VII small subunit</shortName>
    </alternativeName>
</protein>
<dbReference type="GO" id="GO:0006308">
    <property type="term" value="P:DNA catabolic process"/>
    <property type="evidence" value="ECO:0007669"/>
    <property type="project" value="UniProtKB-UniRule"/>
</dbReference>
<evidence type="ECO:0000256" key="4">
    <source>
        <dbReference type="ARBA" id="ARBA00022801"/>
    </source>
</evidence>
<reference evidence="9" key="1">
    <citation type="journal article" date="2020" name="Int. J. Syst. Evol. Microbiol.">
        <title>Alteromonas alba sp. nov., a marine bacterium isolated from the seawater of the West Pacific Ocean.</title>
        <authorList>
            <person name="Sun C."/>
            <person name="Wu Y.-H."/>
            <person name="Xamxidin M."/>
            <person name="Cheng H."/>
            <person name="Xu X.-W."/>
        </authorList>
    </citation>
    <scope>NUCLEOTIDE SEQUENCE [LARGE SCALE GENOMIC DNA]</scope>
    <source>
        <strain evidence="9">190</strain>
    </source>
</reference>
<dbReference type="HAMAP" id="MF_00337">
    <property type="entry name" value="Exonuc_7_S"/>
    <property type="match status" value="1"/>
</dbReference>
<accession>A0A2S9V7H7</accession>
<dbReference type="NCBIfam" id="TIGR01280">
    <property type="entry name" value="xseB"/>
    <property type="match status" value="1"/>
</dbReference>
<comment type="subcellular location">
    <subcellularLocation>
        <location evidence="6">Cytoplasm</location>
    </subcellularLocation>
</comment>
<comment type="similarity">
    <text evidence="1 6">Belongs to the XseB family.</text>
</comment>
<dbReference type="Pfam" id="PF02609">
    <property type="entry name" value="Exonuc_VII_S"/>
    <property type="match status" value="1"/>
</dbReference>
<evidence type="ECO:0000256" key="3">
    <source>
        <dbReference type="ARBA" id="ARBA00022722"/>
    </source>
</evidence>
<proteinExistence type="inferred from homology"/>
<feature type="region of interest" description="Disordered" evidence="7">
    <location>
        <begin position="1"/>
        <end position="20"/>
    </location>
</feature>
<sequence>MRPEEGSVSDKATAASPSFEQTISELETIVNEMEQGDLPLHEALKKFERGIELSRLSQKALVEAEQKVRILTEQNGEAALQDFAADNED</sequence>
<evidence type="ECO:0000256" key="6">
    <source>
        <dbReference type="HAMAP-Rule" id="MF_00337"/>
    </source>
</evidence>
<evidence type="ECO:0000256" key="2">
    <source>
        <dbReference type="ARBA" id="ARBA00022490"/>
    </source>
</evidence>